<dbReference type="Pfam" id="PF00104">
    <property type="entry name" value="Hormone_recep"/>
    <property type="match status" value="1"/>
</dbReference>
<dbReference type="InterPro" id="IPR013088">
    <property type="entry name" value="Znf_NHR/GATA"/>
</dbReference>
<dbReference type="EMBL" id="CAJHNH020007135">
    <property type="protein sequence ID" value="CAG5134407.1"/>
    <property type="molecule type" value="Genomic_DNA"/>
</dbReference>
<evidence type="ECO:0000313" key="10">
    <source>
        <dbReference type="EMBL" id="CAG5134407.1"/>
    </source>
</evidence>
<dbReference type="GO" id="GO:0043565">
    <property type="term" value="F:sequence-specific DNA binding"/>
    <property type="evidence" value="ECO:0007669"/>
    <property type="project" value="InterPro"/>
</dbReference>
<evidence type="ECO:0000256" key="2">
    <source>
        <dbReference type="ARBA" id="ARBA00022771"/>
    </source>
</evidence>
<dbReference type="InterPro" id="IPR035500">
    <property type="entry name" value="NHR-like_dom_sf"/>
</dbReference>
<keyword evidence="4" id="KW-0805">Transcription regulation</keyword>
<reference evidence="10" key="1">
    <citation type="submission" date="2021-04" db="EMBL/GenBank/DDBJ databases">
        <authorList>
            <consortium name="Molecular Ecology Group"/>
        </authorList>
    </citation>
    <scope>NUCLEOTIDE SEQUENCE</scope>
</reference>
<evidence type="ECO:0000256" key="3">
    <source>
        <dbReference type="ARBA" id="ARBA00022833"/>
    </source>
</evidence>
<keyword evidence="5" id="KW-0238">DNA-binding</keyword>
<dbReference type="InterPro" id="IPR001723">
    <property type="entry name" value="Nuclear_hrmn_rcpt"/>
</dbReference>
<dbReference type="AlphaFoldDB" id="A0A8S3ZXH2"/>
<dbReference type="SMART" id="SM00430">
    <property type="entry name" value="HOLI"/>
    <property type="match status" value="1"/>
</dbReference>
<dbReference type="PROSITE" id="PS51843">
    <property type="entry name" value="NR_LBD"/>
    <property type="match status" value="1"/>
</dbReference>
<dbReference type="PANTHER" id="PTHR24082">
    <property type="entry name" value="NUCLEAR HORMONE RECEPTOR"/>
    <property type="match status" value="1"/>
</dbReference>
<sequence>MGHDDGEEDIAKFTVPHFGSPSSAANMRDNRLCPVYGKKRNACSYCRYQRCVEMGMSRDAIKTGRYSHRTRTQYAIEMEKSKVKEVNRAEKERYEALLVDLREHEMRHPPLQTPVENKRLLEGWQSAKEDLSLTMHDAEMTEKWLRNYISYAKNVPGFKELALSDQASLVRGSWFEFWFLGAFRGYNSKLQVVAYPNGRCFHKEEIKKVFGEEYTNFSFELADRMRSLDVTPDILVLIKTVCLTFPDRTTLNDKQAVNDMHWMMVSCLLHTLEKLKPGDSYIFPLVVSKLVELRSLTDVAMRAHKSALFQDVLKESPLLCEMVDTKTRYVQGVQKNVVSVTGDS</sequence>
<dbReference type="SUPFAM" id="SSF48508">
    <property type="entry name" value="Nuclear receptor ligand-binding domain"/>
    <property type="match status" value="1"/>
</dbReference>
<dbReference type="InterPro" id="IPR000536">
    <property type="entry name" value="Nucl_hrmn_rcpt_lig-bd"/>
</dbReference>
<evidence type="ECO:0000256" key="8">
    <source>
        <dbReference type="ARBA" id="ARBA00023242"/>
    </source>
</evidence>
<evidence type="ECO:0000256" key="4">
    <source>
        <dbReference type="ARBA" id="ARBA00023015"/>
    </source>
</evidence>
<keyword evidence="6" id="KW-0804">Transcription</keyword>
<evidence type="ECO:0000259" key="9">
    <source>
        <dbReference type="PROSITE" id="PS51843"/>
    </source>
</evidence>
<keyword evidence="3" id="KW-0862">Zinc</keyword>
<dbReference type="InterPro" id="IPR001628">
    <property type="entry name" value="Znf_hrmn_rcpt"/>
</dbReference>
<protein>
    <recommendedName>
        <fullName evidence="9">NR LBD domain-containing protein</fullName>
    </recommendedName>
</protein>
<evidence type="ECO:0000256" key="5">
    <source>
        <dbReference type="ARBA" id="ARBA00023125"/>
    </source>
</evidence>
<keyword evidence="11" id="KW-1185">Reference proteome</keyword>
<evidence type="ECO:0000256" key="1">
    <source>
        <dbReference type="ARBA" id="ARBA00022723"/>
    </source>
</evidence>
<dbReference type="Gene3D" id="3.30.50.10">
    <property type="entry name" value="Erythroid Transcription Factor GATA-1, subunit A"/>
    <property type="match status" value="1"/>
</dbReference>
<keyword evidence="2" id="KW-0863">Zinc-finger</keyword>
<dbReference type="Pfam" id="PF00105">
    <property type="entry name" value="zf-C4"/>
    <property type="match status" value="1"/>
</dbReference>
<dbReference type="InterPro" id="IPR050234">
    <property type="entry name" value="Nuclear_hormone_rcpt_NR1"/>
</dbReference>
<keyword evidence="8" id="KW-0539">Nucleus</keyword>
<keyword evidence="7" id="KW-0675">Receptor</keyword>
<name>A0A8S3ZXH2_9EUPU</name>
<comment type="caution">
    <text evidence="10">The sequence shown here is derived from an EMBL/GenBank/DDBJ whole genome shotgun (WGS) entry which is preliminary data.</text>
</comment>
<dbReference type="OrthoDB" id="6081310at2759"/>
<dbReference type="PANTHER" id="PTHR24082:SF506">
    <property type="entry name" value="NR LBD DOMAIN-CONTAINING PROTEIN"/>
    <property type="match status" value="1"/>
</dbReference>
<dbReference type="Proteomes" id="UP000678393">
    <property type="component" value="Unassembled WGS sequence"/>
</dbReference>
<organism evidence="10 11">
    <name type="scientific">Candidula unifasciata</name>
    <dbReference type="NCBI Taxonomy" id="100452"/>
    <lineage>
        <taxon>Eukaryota</taxon>
        <taxon>Metazoa</taxon>
        <taxon>Spiralia</taxon>
        <taxon>Lophotrochozoa</taxon>
        <taxon>Mollusca</taxon>
        <taxon>Gastropoda</taxon>
        <taxon>Heterobranchia</taxon>
        <taxon>Euthyneura</taxon>
        <taxon>Panpulmonata</taxon>
        <taxon>Eupulmonata</taxon>
        <taxon>Stylommatophora</taxon>
        <taxon>Helicina</taxon>
        <taxon>Helicoidea</taxon>
        <taxon>Geomitridae</taxon>
        <taxon>Candidula</taxon>
    </lineage>
</organism>
<evidence type="ECO:0000256" key="7">
    <source>
        <dbReference type="ARBA" id="ARBA00023170"/>
    </source>
</evidence>
<dbReference type="Gene3D" id="1.10.565.10">
    <property type="entry name" value="Retinoid X Receptor"/>
    <property type="match status" value="1"/>
</dbReference>
<feature type="domain" description="NR LBD" evidence="9">
    <location>
        <begin position="93"/>
        <end position="326"/>
    </location>
</feature>
<dbReference type="GO" id="GO:0003700">
    <property type="term" value="F:DNA-binding transcription factor activity"/>
    <property type="evidence" value="ECO:0007669"/>
    <property type="project" value="InterPro"/>
</dbReference>
<gene>
    <name evidence="10" type="ORF">CUNI_LOCUS19965</name>
</gene>
<dbReference type="GO" id="GO:0008270">
    <property type="term" value="F:zinc ion binding"/>
    <property type="evidence" value="ECO:0007669"/>
    <property type="project" value="UniProtKB-KW"/>
</dbReference>
<evidence type="ECO:0000313" key="11">
    <source>
        <dbReference type="Proteomes" id="UP000678393"/>
    </source>
</evidence>
<keyword evidence="1" id="KW-0479">Metal-binding</keyword>
<evidence type="ECO:0000256" key="6">
    <source>
        <dbReference type="ARBA" id="ARBA00023163"/>
    </source>
</evidence>
<accession>A0A8S3ZXH2</accession>
<proteinExistence type="predicted"/>
<dbReference type="PRINTS" id="PR00398">
    <property type="entry name" value="STRDHORMONER"/>
</dbReference>